<dbReference type="CDD" id="cd14752">
    <property type="entry name" value="GH31_N"/>
    <property type="match status" value="1"/>
</dbReference>
<keyword evidence="2" id="KW-0325">Glycoprotein</keyword>
<evidence type="ECO:0000256" key="1">
    <source>
        <dbReference type="ARBA" id="ARBA00022801"/>
    </source>
</evidence>
<keyword evidence="5" id="KW-1185">Reference proteome</keyword>
<reference evidence="4 5" key="1">
    <citation type="submission" date="2018-02" db="EMBL/GenBank/DDBJ databases">
        <title>Genome sequence of the basidiomycete white-rot fungus Phlebia centrifuga.</title>
        <authorList>
            <person name="Granchi Z."/>
            <person name="Peng M."/>
            <person name="de Vries R.P."/>
            <person name="Hilden K."/>
            <person name="Makela M.R."/>
            <person name="Grigoriev I."/>
            <person name="Riley R."/>
        </authorList>
    </citation>
    <scope>NUCLEOTIDE SEQUENCE [LARGE SCALE GENOMIC DNA]</scope>
    <source>
        <strain evidence="4 5">FBCC195</strain>
    </source>
</reference>
<dbReference type="EMBL" id="MLYV02000315">
    <property type="protein sequence ID" value="PSS14756.1"/>
    <property type="molecule type" value="Genomic_DNA"/>
</dbReference>
<keyword evidence="3" id="KW-0326">Glycosidase</keyword>
<feature type="non-terminal residue" evidence="4">
    <location>
        <position position="1"/>
    </location>
</feature>
<evidence type="ECO:0000313" key="4">
    <source>
        <dbReference type="EMBL" id="PSS14756.1"/>
    </source>
</evidence>
<protein>
    <submittedName>
        <fullName evidence="4">Uncharacterized protein</fullName>
    </submittedName>
</protein>
<dbReference type="OrthoDB" id="3009656at2759"/>
<gene>
    <name evidence="4" type="ORF">PHLCEN_2v3290</name>
</gene>
<dbReference type="STRING" id="98765.A0A2R6QUG8"/>
<dbReference type="PANTHER" id="PTHR22762:SF67">
    <property type="entry name" value="ALPHA_BETA-GLUCOSIDASE AGDC-RELATED"/>
    <property type="match status" value="1"/>
</dbReference>
<dbReference type="SUPFAM" id="SSF74650">
    <property type="entry name" value="Galactose mutarotase-like"/>
    <property type="match status" value="1"/>
</dbReference>
<evidence type="ECO:0000256" key="2">
    <source>
        <dbReference type="ARBA" id="ARBA00023180"/>
    </source>
</evidence>
<dbReference type="PANTHER" id="PTHR22762">
    <property type="entry name" value="ALPHA-GLUCOSIDASE"/>
    <property type="match status" value="1"/>
</dbReference>
<organism evidence="4 5">
    <name type="scientific">Hermanssonia centrifuga</name>
    <dbReference type="NCBI Taxonomy" id="98765"/>
    <lineage>
        <taxon>Eukaryota</taxon>
        <taxon>Fungi</taxon>
        <taxon>Dikarya</taxon>
        <taxon>Basidiomycota</taxon>
        <taxon>Agaricomycotina</taxon>
        <taxon>Agaricomycetes</taxon>
        <taxon>Polyporales</taxon>
        <taxon>Meruliaceae</taxon>
        <taxon>Hermanssonia</taxon>
    </lineage>
</organism>
<evidence type="ECO:0000313" key="5">
    <source>
        <dbReference type="Proteomes" id="UP000186601"/>
    </source>
</evidence>
<dbReference type="InterPro" id="IPR011013">
    <property type="entry name" value="Gal_mutarotase_sf_dom"/>
</dbReference>
<dbReference type="AlphaFoldDB" id="A0A2R6QUG8"/>
<evidence type="ECO:0000256" key="3">
    <source>
        <dbReference type="ARBA" id="ARBA00023295"/>
    </source>
</evidence>
<dbReference type="GO" id="GO:0030246">
    <property type="term" value="F:carbohydrate binding"/>
    <property type="evidence" value="ECO:0007669"/>
    <property type="project" value="InterPro"/>
</dbReference>
<sequence>LPESMPRSRMLPQDVPEFVFPYTTISPSKSTHNAETRFTYTASPFRFSMHRIFTREVLFSTASYPHHIQTPVSSRQNGLANIYGLGKHTESKLYGNHPIYFEHRTTGTHGVFLMHSNGMDIKINDTDGTSLAYNVIGGVLGFDFLAGSTSILEKLLGNYLGVVGVIANYSAANIPLETIWTDIDVTVIPGEQSSDTKLRRISPSVCSIQSLVPSSQTWITAAQSAVGRRSLQPLFKVPLVALKWNSDWCNHDISPLYNRVLVTHLQVYEIALPFNPQWIFSHQSKSRHRQKHKDINVDEKEVLRVCMAVSD</sequence>
<proteinExistence type="predicted"/>
<comment type="caution">
    <text evidence="4">The sequence shown here is derived from an EMBL/GenBank/DDBJ whole genome shotgun (WGS) entry which is preliminary data.</text>
</comment>
<name>A0A2R6QUG8_9APHY</name>
<accession>A0A2R6QUG8</accession>
<dbReference type="Proteomes" id="UP000186601">
    <property type="component" value="Unassembled WGS sequence"/>
</dbReference>
<dbReference type="GO" id="GO:0005975">
    <property type="term" value="P:carbohydrate metabolic process"/>
    <property type="evidence" value="ECO:0007669"/>
    <property type="project" value="InterPro"/>
</dbReference>
<dbReference type="GO" id="GO:0004553">
    <property type="term" value="F:hydrolase activity, hydrolyzing O-glycosyl compounds"/>
    <property type="evidence" value="ECO:0007669"/>
    <property type="project" value="TreeGrafter"/>
</dbReference>
<dbReference type="Gene3D" id="2.60.40.1760">
    <property type="entry name" value="glycosyl hydrolase (family 31)"/>
    <property type="match status" value="2"/>
</dbReference>
<keyword evidence="1" id="KW-0378">Hydrolase</keyword>